<dbReference type="EMBL" id="GU071086">
    <property type="protein sequence ID" value="ADB04210.1"/>
    <property type="molecule type" value="Genomic_DNA"/>
</dbReference>
<dbReference type="OrthoDB" id="27469at10239"/>
<evidence type="ECO:0000313" key="2">
    <source>
        <dbReference type="Proteomes" id="UP000029780"/>
    </source>
</evidence>
<accession>D2XB83</accession>
<protein>
    <submittedName>
        <fullName evidence="1">Uncharacterized protein</fullName>
    </submittedName>
</protein>
<reference evidence="1 2" key="1">
    <citation type="journal article" date="2009" name="Proc. Natl. Acad. Sci. U.S.A.">
        <title>Giant Marseillevirus highlights the role of amoebae as a melting pot in emergence of chimeric microorganisms.</title>
        <authorList>
            <person name="Boyer M."/>
            <person name="Yutin N."/>
            <person name="Pagnier I."/>
            <person name="Barrassi L."/>
            <person name="Fournous G."/>
            <person name="Espinosa L."/>
            <person name="Robert C."/>
            <person name="Azza S."/>
            <person name="Sun S."/>
            <person name="Rossmann M.G."/>
            <person name="Suzan-Monti M."/>
            <person name="La Scola B."/>
            <person name="Koonin E.V."/>
            <person name="Raoult D."/>
        </authorList>
    </citation>
    <scope>NUCLEOTIDE SEQUENCE [LARGE SCALE GENOMIC DNA]</scope>
    <source>
        <strain evidence="1 2">T19</strain>
    </source>
</reference>
<dbReference type="RefSeq" id="YP_003407172.1">
    <property type="nucleotide sequence ID" value="NC_013756.1"/>
</dbReference>
<dbReference type="KEGG" id="vg:8746684"/>
<proteinExistence type="predicted"/>
<evidence type="ECO:0000313" key="1">
    <source>
        <dbReference type="EMBL" id="ADB04210.1"/>
    </source>
</evidence>
<dbReference type="Proteomes" id="UP000029780">
    <property type="component" value="Segment"/>
</dbReference>
<gene>
    <name evidence="1" type="ORF">MAR_ORF448</name>
</gene>
<name>D2XB83_GBMV</name>
<dbReference type="GeneID" id="8746684"/>
<organismHost>
    <name type="scientific">Acanthamoeba</name>
    <dbReference type="NCBI Taxonomy" id="5754"/>
</organismHost>
<keyword evidence="2" id="KW-1185">Reference proteome</keyword>
<sequence length="121" mass="14067">MFIALFALLLLQKRENNPFVVNMVKVKSRDPSLPIKYSWWFKEQTKRPPVFMFFSGPSGQILHSFVLDIPDADKASFLSKEDVPFLNLRVKDKKDKLLWSQTVKFQFAKEGGMYVPLTKVP</sequence>
<organism evidence="1 2">
    <name type="scientific">Marseillevirus marseillevirus</name>
    <name type="common">GBM</name>
    <dbReference type="NCBI Taxonomy" id="694581"/>
    <lineage>
        <taxon>Viruses</taxon>
        <taxon>Varidnaviria</taxon>
        <taxon>Bamfordvirae</taxon>
        <taxon>Nucleocytoviricota</taxon>
        <taxon>Megaviricetes</taxon>
        <taxon>Pimascovirales</taxon>
        <taxon>Pimascovirales incertae sedis</taxon>
        <taxon>Marseilleviridae</taxon>
        <taxon>Marseillevirus</taxon>
        <taxon>Marseillevirus massiliense</taxon>
    </lineage>
</organism>